<evidence type="ECO:0000256" key="4">
    <source>
        <dbReference type="ARBA" id="ARBA00022729"/>
    </source>
</evidence>
<comment type="subcellular location">
    <subcellularLocation>
        <location evidence="1">Membrane</location>
        <topology evidence="1">Single-pass membrane protein</topology>
    </subcellularLocation>
</comment>
<accession>A0AAV6YRS5</accession>
<dbReference type="PROSITE" id="PS50268">
    <property type="entry name" value="CADHERIN_2"/>
    <property type="match status" value="2"/>
</dbReference>
<organism evidence="12 13">
    <name type="scientific">Engystomops pustulosus</name>
    <name type="common">Tungara frog</name>
    <name type="synonym">Physalaemus pustulosus</name>
    <dbReference type="NCBI Taxonomy" id="76066"/>
    <lineage>
        <taxon>Eukaryota</taxon>
        <taxon>Metazoa</taxon>
        <taxon>Chordata</taxon>
        <taxon>Craniata</taxon>
        <taxon>Vertebrata</taxon>
        <taxon>Euteleostomi</taxon>
        <taxon>Amphibia</taxon>
        <taxon>Batrachia</taxon>
        <taxon>Anura</taxon>
        <taxon>Neobatrachia</taxon>
        <taxon>Hyloidea</taxon>
        <taxon>Leptodactylidae</taxon>
        <taxon>Leiuperinae</taxon>
        <taxon>Engystomops</taxon>
    </lineage>
</organism>
<dbReference type="PANTHER" id="PTHR24026">
    <property type="entry name" value="FAT ATYPICAL CADHERIN-RELATED"/>
    <property type="match status" value="1"/>
</dbReference>
<evidence type="ECO:0000256" key="8">
    <source>
        <dbReference type="ARBA" id="ARBA00023136"/>
    </source>
</evidence>
<reference evidence="12" key="1">
    <citation type="thesis" date="2020" institute="ProQuest LLC" country="789 East Eisenhower Parkway, Ann Arbor, MI, USA">
        <title>Comparative Genomics and Chromosome Evolution.</title>
        <authorList>
            <person name="Mudd A.B."/>
        </authorList>
    </citation>
    <scope>NUCLEOTIDE SEQUENCE</scope>
    <source>
        <strain evidence="12">237g6f4</strain>
        <tissue evidence="12">Blood</tissue>
    </source>
</reference>
<feature type="non-terminal residue" evidence="12">
    <location>
        <position position="1"/>
    </location>
</feature>
<dbReference type="InterPro" id="IPR015919">
    <property type="entry name" value="Cadherin-like_sf"/>
</dbReference>
<evidence type="ECO:0000256" key="7">
    <source>
        <dbReference type="ARBA" id="ARBA00022989"/>
    </source>
</evidence>
<keyword evidence="4" id="KW-0732">Signal</keyword>
<evidence type="ECO:0000313" key="12">
    <source>
        <dbReference type="EMBL" id="KAG8539626.1"/>
    </source>
</evidence>
<evidence type="ECO:0000256" key="2">
    <source>
        <dbReference type="ARBA" id="ARBA00022536"/>
    </source>
</evidence>
<feature type="domain" description="Cadherin" evidence="11">
    <location>
        <begin position="3"/>
        <end position="76"/>
    </location>
</feature>
<name>A0AAV6YRS5_ENGPU</name>
<keyword evidence="13" id="KW-1185">Reference proteome</keyword>
<dbReference type="PROSITE" id="PS00232">
    <property type="entry name" value="CADHERIN_1"/>
    <property type="match status" value="1"/>
</dbReference>
<dbReference type="SUPFAM" id="SSF49313">
    <property type="entry name" value="Cadherin-like"/>
    <property type="match status" value="2"/>
</dbReference>
<keyword evidence="6 10" id="KW-0106">Calcium</keyword>
<evidence type="ECO:0000256" key="1">
    <source>
        <dbReference type="ARBA" id="ARBA00004167"/>
    </source>
</evidence>
<dbReference type="GO" id="GO:0005509">
    <property type="term" value="F:calcium ion binding"/>
    <property type="evidence" value="ECO:0007669"/>
    <property type="project" value="UniProtKB-UniRule"/>
</dbReference>
<dbReference type="SMART" id="SM00112">
    <property type="entry name" value="CA"/>
    <property type="match status" value="2"/>
</dbReference>
<dbReference type="GO" id="GO:0007156">
    <property type="term" value="P:homophilic cell adhesion via plasma membrane adhesion molecules"/>
    <property type="evidence" value="ECO:0007669"/>
    <property type="project" value="InterPro"/>
</dbReference>
<dbReference type="FunFam" id="2.60.40.60:FF:000033">
    <property type="entry name" value="FAT atypical cadherin 1"/>
    <property type="match status" value="1"/>
</dbReference>
<proteinExistence type="predicted"/>
<evidence type="ECO:0000256" key="5">
    <source>
        <dbReference type="ARBA" id="ARBA00022737"/>
    </source>
</evidence>
<sequence>GINRKVIYSLVDSADGHFTMDEQSGIIVLEQPLDREVQSSYNITVKASDRSPLQPLSSFAVVTITVLDVNDNPPVFERRDYLVTVPEDTAIGTQVMFVFAASKDIGSNAEITYSFRTGNEHGKFKINPKTGAIVVINPLDYEGCKNFYLVVEAKDGGSPPLSAVATVNINLTDVNDNPPTFSQEVYSAVISEDASIGESVIMV</sequence>
<dbReference type="PRINTS" id="PR00205">
    <property type="entry name" value="CADHERIN"/>
</dbReference>
<dbReference type="Gene3D" id="2.60.40.60">
    <property type="entry name" value="Cadherins"/>
    <property type="match status" value="3"/>
</dbReference>
<dbReference type="FunFam" id="2.60.40.60:FF:000013">
    <property type="entry name" value="Cadherin EGF LAG seven-pass G-type receptor"/>
    <property type="match status" value="1"/>
</dbReference>
<evidence type="ECO:0000256" key="3">
    <source>
        <dbReference type="ARBA" id="ARBA00022692"/>
    </source>
</evidence>
<evidence type="ECO:0000313" key="13">
    <source>
        <dbReference type="Proteomes" id="UP000824782"/>
    </source>
</evidence>
<keyword evidence="9" id="KW-1015">Disulfide bond</keyword>
<dbReference type="InterPro" id="IPR020894">
    <property type="entry name" value="Cadherin_CS"/>
</dbReference>
<gene>
    <name evidence="12" type="ORF">GDO81_020622</name>
</gene>
<keyword evidence="5" id="KW-0677">Repeat</keyword>
<keyword evidence="3" id="KW-0812">Transmembrane</keyword>
<dbReference type="CDD" id="cd11304">
    <property type="entry name" value="Cadherin_repeat"/>
    <property type="match status" value="2"/>
</dbReference>
<dbReference type="AlphaFoldDB" id="A0AAV6YRS5"/>
<dbReference type="Proteomes" id="UP000824782">
    <property type="component" value="Unassembled WGS sequence"/>
</dbReference>
<feature type="non-terminal residue" evidence="12">
    <location>
        <position position="203"/>
    </location>
</feature>
<evidence type="ECO:0000259" key="11">
    <source>
        <dbReference type="PROSITE" id="PS50268"/>
    </source>
</evidence>
<keyword evidence="7" id="KW-1133">Transmembrane helix</keyword>
<protein>
    <recommendedName>
        <fullName evidence="11">Cadherin domain-containing protein</fullName>
    </recommendedName>
</protein>
<dbReference type="InterPro" id="IPR002126">
    <property type="entry name" value="Cadherin-like_dom"/>
</dbReference>
<keyword evidence="2" id="KW-0245">EGF-like domain</keyword>
<evidence type="ECO:0000256" key="10">
    <source>
        <dbReference type="PROSITE-ProRule" id="PRU00043"/>
    </source>
</evidence>
<dbReference type="Pfam" id="PF00028">
    <property type="entry name" value="Cadherin"/>
    <property type="match status" value="2"/>
</dbReference>
<dbReference type="PANTHER" id="PTHR24026:SF126">
    <property type="entry name" value="PROTOCADHERIN FAT 4"/>
    <property type="match status" value="1"/>
</dbReference>
<keyword evidence="8" id="KW-0472">Membrane</keyword>
<evidence type="ECO:0000256" key="9">
    <source>
        <dbReference type="ARBA" id="ARBA00023157"/>
    </source>
</evidence>
<evidence type="ECO:0000256" key="6">
    <source>
        <dbReference type="ARBA" id="ARBA00022837"/>
    </source>
</evidence>
<dbReference type="GO" id="GO:0005886">
    <property type="term" value="C:plasma membrane"/>
    <property type="evidence" value="ECO:0007669"/>
    <property type="project" value="UniProtKB-SubCell"/>
</dbReference>
<comment type="caution">
    <text evidence="12">The sequence shown here is derived from an EMBL/GenBank/DDBJ whole genome shotgun (WGS) entry which is preliminary data.</text>
</comment>
<feature type="domain" description="Cadherin" evidence="11">
    <location>
        <begin position="77"/>
        <end position="181"/>
    </location>
</feature>
<dbReference type="EMBL" id="WNYA01013824">
    <property type="protein sequence ID" value="KAG8539626.1"/>
    <property type="molecule type" value="Genomic_DNA"/>
</dbReference>